<feature type="compositionally biased region" description="Basic and acidic residues" evidence="2">
    <location>
        <begin position="1009"/>
        <end position="1020"/>
    </location>
</feature>
<proteinExistence type="predicted"/>
<dbReference type="Proteomes" id="UP001521116">
    <property type="component" value="Unassembled WGS sequence"/>
</dbReference>
<evidence type="ECO:0000256" key="2">
    <source>
        <dbReference type="SAM" id="MobiDB-lite"/>
    </source>
</evidence>
<dbReference type="Gene3D" id="3.30.70.330">
    <property type="match status" value="1"/>
</dbReference>
<feature type="compositionally biased region" description="Low complexity" evidence="2">
    <location>
        <begin position="787"/>
        <end position="807"/>
    </location>
</feature>
<dbReference type="InterPro" id="IPR035979">
    <property type="entry name" value="RBD_domain_sf"/>
</dbReference>
<dbReference type="PROSITE" id="PS50102">
    <property type="entry name" value="RRM"/>
    <property type="match status" value="1"/>
</dbReference>
<dbReference type="EMBL" id="JAJVDC020000024">
    <property type="protein sequence ID" value="KAL1633090.1"/>
    <property type="molecule type" value="Genomic_DNA"/>
</dbReference>
<dbReference type="SMART" id="SM00360">
    <property type="entry name" value="RRM"/>
    <property type="match status" value="1"/>
</dbReference>
<dbReference type="InterPro" id="IPR000504">
    <property type="entry name" value="RRM_dom"/>
</dbReference>
<feature type="compositionally biased region" description="Polar residues" evidence="2">
    <location>
        <begin position="973"/>
        <end position="982"/>
    </location>
</feature>
<feature type="region of interest" description="Disordered" evidence="2">
    <location>
        <begin position="753"/>
        <end position="1079"/>
    </location>
</feature>
<accession>A0ABR3T0L5</accession>
<feature type="compositionally biased region" description="Low complexity" evidence="2">
    <location>
        <begin position="984"/>
        <end position="1008"/>
    </location>
</feature>
<keyword evidence="5" id="KW-1185">Reference proteome</keyword>
<protein>
    <recommendedName>
        <fullName evidence="3">RRM domain-containing protein</fullName>
    </recommendedName>
</protein>
<feature type="compositionally biased region" description="Polar residues" evidence="2">
    <location>
        <begin position="419"/>
        <end position="430"/>
    </location>
</feature>
<evidence type="ECO:0000256" key="1">
    <source>
        <dbReference type="PROSITE-ProRule" id="PRU00176"/>
    </source>
</evidence>
<feature type="compositionally biased region" description="Low complexity" evidence="2">
    <location>
        <begin position="334"/>
        <end position="344"/>
    </location>
</feature>
<feature type="compositionally biased region" description="Basic and acidic residues" evidence="2">
    <location>
        <begin position="1148"/>
        <end position="1178"/>
    </location>
</feature>
<evidence type="ECO:0000259" key="3">
    <source>
        <dbReference type="PROSITE" id="PS50102"/>
    </source>
</evidence>
<evidence type="ECO:0000313" key="5">
    <source>
        <dbReference type="Proteomes" id="UP001521116"/>
    </source>
</evidence>
<feature type="region of interest" description="Disordered" evidence="2">
    <location>
        <begin position="222"/>
        <end position="351"/>
    </location>
</feature>
<gene>
    <name evidence="4" type="ORF">SLS56_003161</name>
</gene>
<sequence length="1273" mass="138709">MTRAAGKALFSTKLGQFALRPVLDPPDPVIARAPNSINRAISQQIDRFAEQLCEEFPDQCRNIYLGFYKIHDYFDPSDIARLGEKYLNGVLERIAAPNSEAVANFTYQWSANNREAVEKMCYPFDLGDFFSEDELRERGVLFFIHAVNLIRRSLERTGRRQQARAEVGRVKEASGPDTMLNESTKNQQGISGPGKPRFERPQVAKMPMGLYRVGIRQPQIALPQQASSASTVTIPAGPRTETNNRFRKGSQASTSNPATPTLSQREAHNTSTYQAKGSPRLPKKLNSSKNVPRIQPYNPVGSANVPTPQRINSMPRMSAMAPGFTPQIPPGHPGPSSSLHGPPSQAVTPQDPPAQLYSPSMPFMHGSIQGGPHVLDPSSMSRDLTAQVGGAPVSAAGYMPVPTYTSTHMTQPGLANMTNVQHGGSMQNMRQQRRVSGPRQDFHSRPPHKPFGKPSRGGRRNSIRGNYNGANFAAPSAGQPSFRGSPHFQHSLPMPMPNMEPFPPFMPLSEDPRRSSFQSKPTENREEMCSVWVHNIKDMGTPRTSEELKNHFESLLNKPVLDVTINCDKNQRLYAYVEFSNNHDANEALSLHHSEFQGQLLIVKVPLKYLTDEERQLEETLKNKNHIPAQMHMARDKTAGSQPYVPPQLGLQYGQFPASQQMLPYATHESNSMASAVKNRQSSTSERHASTTASIQRSRGPSRTYEAKANDPMSYSPQDVRRIQPIEGASTTAANVPQTAAPHEILLNTADAPVQDFEQRPESRGSSTASSTKRKKRRGPGGRDKSTSGTSTPEPSTSSSVDRTTTSGKQTPDSLDVTGQGGNDGMVDKTITTIPESHEQDQPDERVSPDKESSAKLALAKAANGKKKNKKSKKGVKTEKTAEEKGSELEVSCKPLQTDSTLSTKLKQEGAQGYAASSKQQSDNAEGPQNEPLMAADVQSQPEKAEKPALKLSRAQVPVPDISIHSRKEKPSAASTVSSTGRFSYAQAAASAKSSIPMPSAPAAAKSPASEHSEMRDLKSRYFTPMDSPTSPSSKSEKTVAPGTPVIVTTRKTEETPEKDDSFVTVQEEPSSAKKGFEKHESLVVRSDVQTAEAVESILESPDTPTGPGSLEEQAAAREAMATPAPAGKSNWADGSATPEEFSTPLENKSEMDKVAEKTDKVKVEDSAVTDPLERSMPHDTGSIHPMARPKGDKKKQPKKVKSYGKGKKGASASKRHSLYNGRILYRGVVRTYSTMYYMGLLVEETGMALNAKGIMAPVLGWVELVDDGLEAV</sequence>
<name>A0ABR3T0L5_9PEZI</name>
<comment type="caution">
    <text evidence="4">The sequence shown here is derived from an EMBL/GenBank/DDBJ whole genome shotgun (WGS) entry which is preliminary data.</text>
</comment>
<feature type="compositionally biased region" description="Basic and acidic residues" evidence="2">
    <location>
        <begin position="1051"/>
        <end position="1062"/>
    </location>
</feature>
<feature type="compositionally biased region" description="Basic and acidic residues" evidence="2">
    <location>
        <begin position="876"/>
        <end position="888"/>
    </location>
</feature>
<feature type="compositionally biased region" description="Low complexity" evidence="2">
    <location>
        <begin position="1112"/>
        <end position="1127"/>
    </location>
</feature>
<evidence type="ECO:0000313" key="4">
    <source>
        <dbReference type="EMBL" id="KAL1633090.1"/>
    </source>
</evidence>
<feature type="compositionally biased region" description="Basic residues" evidence="2">
    <location>
        <begin position="1192"/>
        <end position="1214"/>
    </location>
</feature>
<feature type="region of interest" description="Disordered" evidence="2">
    <location>
        <begin position="1096"/>
        <end position="1214"/>
    </location>
</feature>
<feature type="compositionally biased region" description="Polar residues" evidence="2">
    <location>
        <begin position="180"/>
        <end position="190"/>
    </location>
</feature>
<reference evidence="4 5" key="1">
    <citation type="submission" date="2024-02" db="EMBL/GenBank/DDBJ databases">
        <title>De novo assembly and annotation of 12 fungi associated with fruit tree decline syndrome in Ontario, Canada.</title>
        <authorList>
            <person name="Sulman M."/>
            <person name="Ellouze W."/>
            <person name="Ilyukhin E."/>
        </authorList>
    </citation>
    <scope>NUCLEOTIDE SEQUENCE [LARGE SCALE GENOMIC DNA]</scope>
    <source>
        <strain evidence="4 5">M1-105</strain>
    </source>
</reference>
<organism evidence="4 5">
    <name type="scientific">Neofusicoccum ribis</name>
    <dbReference type="NCBI Taxonomy" id="45134"/>
    <lineage>
        <taxon>Eukaryota</taxon>
        <taxon>Fungi</taxon>
        <taxon>Dikarya</taxon>
        <taxon>Ascomycota</taxon>
        <taxon>Pezizomycotina</taxon>
        <taxon>Dothideomycetes</taxon>
        <taxon>Dothideomycetes incertae sedis</taxon>
        <taxon>Botryosphaeriales</taxon>
        <taxon>Botryosphaeriaceae</taxon>
        <taxon>Neofusicoccum</taxon>
    </lineage>
</organism>
<feature type="compositionally biased region" description="Basic residues" evidence="2">
    <location>
        <begin position="445"/>
        <end position="462"/>
    </location>
</feature>
<dbReference type="SUPFAM" id="SSF54928">
    <property type="entry name" value="RNA-binding domain, RBD"/>
    <property type="match status" value="1"/>
</dbReference>
<feature type="domain" description="RRM" evidence="3">
    <location>
        <begin position="529"/>
        <end position="608"/>
    </location>
</feature>
<feature type="compositionally biased region" description="Polar residues" evidence="2">
    <location>
        <begin position="915"/>
        <end position="924"/>
    </location>
</feature>
<dbReference type="InterPro" id="IPR012677">
    <property type="entry name" value="Nucleotide-bd_a/b_plait_sf"/>
</dbReference>
<feature type="compositionally biased region" description="Polar residues" evidence="2">
    <location>
        <begin position="668"/>
        <end position="701"/>
    </location>
</feature>
<feature type="region of interest" description="Disordered" evidence="2">
    <location>
        <begin position="160"/>
        <end position="200"/>
    </location>
</feature>
<feature type="compositionally biased region" description="Basic and acidic residues" evidence="2">
    <location>
        <begin position="836"/>
        <end position="854"/>
    </location>
</feature>
<feature type="region of interest" description="Disordered" evidence="2">
    <location>
        <begin position="668"/>
        <end position="718"/>
    </location>
</feature>
<feature type="compositionally biased region" description="Polar residues" evidence="2">
    <location>
        <begin position="250"/>
        <end position="275"/>
    </location>
</feature>
<feature type="compositionally biased region" description="Basic residues" evidence="2">
    <location>
        <begin position="864"/>
        <end position="875"/>
    </location>
</feature>
<feature type="compositionally biased region" description="Polar residues" evidence="2">
    <location>
        <begin position="222"/>
        <end position="233"/>
    </location>
</feature>
<feature type="compositionally biased region" description="Polar residues" evidence="2">
    <location>
        <begin position="895"/>
        <end position="905"/>
    </location>
</feature>
<dbReference type="Pfam" id="PF00076">
    <property type="entry name" value="RRM_1"/>
    <property type="match status" value="1"/>
</dbReference>
<keyword evidence="1" id="KW-0694">RNA-binding</keyword>
<feature type="region of interest" description="Disordered" evidence="2">
    <location>
        <begin position="419"/>
        <end position="498"/>
    </location>
</feature>